<sequence length="403" mass="44890">MADVTVDTVASVPVAVIGAGPAGLMLAHLLGRAGVETIVVDTRTRREIETTQRAGILEADAVRDLVETGVSDRILREGHEHEGTELRFGGRPHRIDFKELVGASVWLYPQTDVFTDLADARKRDGGTVHFGVKDTEVLDITTDAPRVRCTAVDGTRHEIRARFVVGADGSRSMCRDLVPEGRRTRYGKEYPFAWFGILAEAPTSAPELIYAHSEHGFALISQRTENVQRMYFQCDPNESVDAWPDDRVWETLQARVAGQDGFRLKEGPVVERTVLRFRSFVQEPMRWGSLVLAGDAAHTVPPTGARGLNLALHDVKVLSDVLLRALVDTGEAALDDYQPRALQRVWRAQNFSYWMTRLLHTVPGGTPFDMRRQIGELDNVVGTRSGRAYLAEQYTGWPTRPQH</sequence>
<protein>
    <submittedName>
        <fullName evidence="3">4-hydroxybenzoate 3-monooxygenase</fullName>
    </submittedName>
</protein>
<dbReference type="PANTHER" id="PTHR43476">
    <property type="entry name" value="3-(3-HYDROXY-PHENYL)PROPIONATE/3-HYDROXYCINNAMIC ACID HYDROXYLASE"/>
    <property type="match status" value="1"/>
</dbReference>
<keyword evidence="4" id="KW-1185">Reference proteome</keyword>
<dbReference type="RefSeq" id="WP_345671918.1">
    <property type="nucleotide sequence ID" value="NZ_BAABKC010000125.1"/>
</dbReference>
<dbReference type="InterPro" id="IPR002938">
    <property type="entry name" value="FAD-bd"/>
</dbReference>
<dbReference type="Proteomes" id="UP001500124">
    <property type="component" value="Unassembled WGS sequence"/>
</dbReference>
<dbReference type="Gene3D" id="3.30.9.10">
    <property type="entry name" value="D-Amino Acid Oxidase, subunit A, domain 2"/>
    <property type="match status" value="1"/>
</dbReference>
<reference evidence="4" key="1">
    <citation type="journal article" date="2019" name="Int. J. Syst. Evol. Microbiol.">
        <title>The Global Catalogue of Microorganisms (GCM) 10K type strain sequencing project: providing services to taxonomists for standard genome sequencing and annotation.</title>
        <authorList>
            <consortium name="The Broad Institute Genomics Platform"/>
            <consortium name="The Broad Institute Genome Sequencing Center for Infectious Disease"/>
            <person name="Wu L."/>
            <person name="Ma J."/>
        </authorList>
    </citation>
    <scope>NUCLEOTIDE SEQUENCE [LARGE SCALE GENOMIC DNA]</scope>
    <source>
        <strain evidence="4">JCM 18410</strain>
    </source>
</reference>
<dbReference type="EMBL" id="BAABKC010000125">
    <property type="protein sequence ID" value="GAA5077549.1"/>
    <property type="molecule type" value="Genomic_DNA"/>
</dbReference>
<accession>A0ABP9LJZ9</accession>
<name>A0ABP9LJZ9_9ACTN</name>
<proteinExistence type="predicted"/>
<dbReference type="InterPro" id="IPR050631">
    <property type="entry name" value="PheA/TfdB_FAD_monoxygenase"/>
</dbReference>
<keyword evidence="1" id="KW-0560">Oxidoreductase</keyword>
<dbReference type="PANTHER" id="PTHR43476:SF5">
    <property type="entry name" value="FAD-DEPENDENT MONOOXYGENASE"/>
    <property type="match status" value="1"/>
</dbReference>
<dbReference type="Gene3D" id="3.50.50.60">
    <property type="entry name" value="FAD/NAD(P)-binding domain"/>
    <property type="match status" value="1"/>
</dbReference>
<feature type="domain" description="FAD-binding" evidence="2">
    <location>
        <begin position="12"/>
        <end position="351"/>
    </location>
</feature>
<dbReference type="SUPFAM" id="SSF54373">
    <property type="entry name" value="FAD-linked reductases, C-terminal domain"/>
    <property type="match status" value="1"/>
</dbReference>
<dbReference type="InterPro" id="IPR036188">
    <property type="entry name" value="FAD/NAD-bd_sf"/>
</dbReference>
<evidence type="ECO:0000256" key="1">
    <source>
        <dbReference type="ARBA" id="ARBA00023002"/>
    </source>
</evidence>
<gene>
    <name evidence="3" type="ORF">GCM10023336_68390</name>
</gene>
<dbReference type="Pfam" id="PF01494">
    <property type="entry name" value="FAD_binding_3"/>
    <property type="match status" value="1"/>
</dbReference>
<evidence type="ECO:0000313" key="4">
    <source>
        <dbReference type="Proteomes" id="UP001500124"/>
    </source>
</evidence>
<evidence type="ECO:0000259" key="2">
    <source>
        <dbReference type="Pfam" id="PF01494"/>
    </source>
</evidence>
<comment type="caution">
    <text evidence="3">The sequence shown here is derived from an EMBL/GenBank/DDBJ whole genome shotgun (WGS) entry which is preliminary data.</text>
</comment>
<evidence type="ECO:0000313" key="3">
    <source>
        <dbReference type="EMBL" id="GAA5077549.1"/>
    </source>
</evidence>
<dbReference type="PRINTS" id="PR00420">
    <property type="entry name" value="RNGMNOXGNASE"/>
</dbReference>
<dbReference type="NCBIfam" id="NF006091">
    <property type="entry name" value="PRK08243.1"/>
    <property type="match status" value="1"/>
</dbReference>
<organism evidence="3 4">
    <name type="scientific">Streptomyces similanensis</name>
    <dbReference type="NCBI Taxonomy" id="1274988"/>
    <lineage>
        <taxon>Bacteria</taxon>
        <taxon>Bacillati</taxon>
        <taxon>Actinomycetota</taxon>
        <taxon>Actinomycetes</taxon>
        <taxon>Kitasatosporales</taxon>
        <taxon>Streptomycetaceae</taxon>
        <taxon>Streptomyces</taxon>
    </lineage>
</organism>
<dbReference type="SUPFAM" id="SSF51905">
    <property type="entry name" value="FAD/NAD(P)-binding domain"/>
    <property type="match status" value="1"/>
</dbReference>